<dbReference type="SUPFAM" id="SSF51197">
    <property type="entry name" value="Clavaminate synthase-like"/>
    <property type="match status" value="1"/>
</dbReference>
<gene>
    <name evidence="3" type="ORF">Z518_05364</name>
</gene>
<evidence type="ECO:0000259" key="2">
    <source>
        <dbReference type="PROSITE" id="PS51184"/>
    </source>
</evidence>
<feature type="region of interest" description="Disordered" evidence="1">
    <location>
        <begin position="152"/>
        <end position="171"/>
    </location>
</feature>
<dbReference type="EMBL" id="KN847478">
    <property type="protein sequence ID" value="KIX04494.1"/>
    <property type="molecule type" value="Genomic_DNA"/>
</dbReference>
<dbReference type="AlphaFoldDB" id="A0A0D2IFA7"/>
<dbReference type="Pfam" id="PF13621">
    <property type="entry name" value="Cupin_8"/>
    <property type="match status" value="1"/>
</dbReference>
<dbReference type="PANTHER" id="PTHR12461">
    <property type="entry name" value="HYPOXIA-INDUCIBLE FACTOR 1 ALPHA INHIBITOR-RELATED"/>
    <property type="match status" value="1"/>
</dbReference>
<feature type="domain" description="JmjC" evidence="2">
    <location>
        <begin position="172"/>
        <end position="378"/>
    </location>
</feature>
<accession>A0A0D2IFA7</accession>
<feature type="compositionally biased region" description="Basic and acidic residues" evidence="1">
    <location>
        <begin position="60"/>
        <end position="72"/>
    </location>
</feature>
<dbReference type="OrthoDB" id="415358at2759"/>
<reference evidence="3 4" key="1">
    <citation type="submission" date="2015-01" db="EMBL/GenBank/DDBJ databases">
        <title>The Genome Sequence of Rhinocladiella mackenzie CBS 650.93.</title>
        <authorList>
            <consortium name="The Broad Institute Genomics Platform"/>
            <person name="Cuomo C."/>
            <person name="de Hoog S."/>
            <person name="Gorbushina A."/>
            <person name="Stielow B."/>
            <person name="Teixiera M."/>
            <person name="Abouelleil A."/>
            <person name="Chapman S.B."/>
            <person name="Priest M."/>
            <person name="Young S.K."/>
            <person name="Wortman J."/>
            <person name="Nusbaum C."/>
            <person name="Birren B."/>
        </authorList>
    </citation>
    <scope>NUCLEOTIDE SEQUENCE [LARGE SCALE GENOMIC DNA]</scope>
    <source>
        <strain evidence="3 4">CBS 650.93</strain>
    </source>
</reference>
<dbReference type="VEuPathDB" id="FungiDB:Z518_05364"/>
<sequence length="390" mass="43980">MEDNNPAISALLQLIEDYHAFNPGGVPIYPYPTALDFSKQVSRGRPCIYQLQRPQSQQRTHSDLTERSKHSEPNPELTYLLLCAAFSWTKQSLCDRVKDDVEVAVTPDGRADSLYTYPDKSNSGEGEDHELEQVFVQPATTTMSLSTLLDKLCPSSPDTQSADSTKSQHGEPVYYLQSQDSNLTSTTLSPLLRDVPETIPFADAVLGKPEAINIWIGNGASVTSTHRDPYENLYLVLKGRKTFRLWAPPEEICLHAKMVRTAHHVHDTTTSPATFRIVLDNNDPDRETENRIPWIPIDPLNPPSPSEISSKYPYYQYSHPLAVTISEGEMLYLPSGWFHHVTQECGVWDNGDVAPCIAVNYWFDMDYEGEKYVMREMLGRLVGAMRRDKG</sequence>
<dbReference type="InterPro" id="IPR003347">
    <property type="entry name" value="JmjC_dom"/>
</dbReference>
<feature type="region of interest" description="Disordered" evidence="1">
    <location>
        <begin position="51"/>
        <end position="72"/>
    </location>
</feature>
<protein>
    <recommendedName>
        <fullName evidence="2">JmjC domain-containing protein</fullName>
    </recommendedName>
</protein>
<dbReference type="Gene3D" id="2.60.120.10">
    <property type="entry name" value="Jelly Rolls"/>
    <property type="match status" value="1"/>
</dbReference>
<dbReference type="PANTHER" id="PTHR12461:SF99">
    <property type="entry name" value="BIFUNCTIONAL PEPTIDASE AND (3S)-LYSYL HYDROXYLASE JMJD7"/>
    <property type="match status" value="1"/>
</dbReference>
<dbReference type="STRING" id="1442369.A0A0D2IFA7"/>
<evidence type="ECO:0000313" key="3">
    <source>
        <dbReference type="EMBL" id="KIX04494.1"/>
    </source>
</evidence>
<dbReference type="InterPro" id="IPR014710">
    <property type="entry name" value="RmlC-like_jellyroll"/>
</dbReference>
<dbReference type="RefSeq" id="XP_013271630.1">
    <property type="nucleotide sequence ID" value="XM_013416176.1"/>
</dbReference>
<dbReference type="PROSITE" id="PS51184">
    <property type="entry name" value="JMJC"/>
    <property type="match status" value="1"/>
</dbReference>
<keyword evidence="4" id="KW-1185">Reference proteome</keyword>
<evidence type="ECO:0000313" key="4">
    <source>
        <dbReference type="Proteomes" id="UP000053617"/>
    </source>
</evidence>
<dbReference type="SMART" id="SM00558">
    <property type="entry name" value="JmjC"/>
    <property type="match status" value="1"/>
</dbReference>
<dbReference type="Proteomes" id="UP000053617">
    <property type="component" value="Unassembled WGS sequence"/>
</dbReference>
<proteinExistence type="predicted"/>
<feature type="compositionally biased region" description="Polar residues" evidence="1">
    <location>
        <begin position="156"/>
        <end position="167"/>
    </location>
</feature>
<evidence type="ECO:0000256" key="1">
    <source>
        <dbReference type="SAM" id="MobiDB-lite"/>
    </source>
</evidence>
<name>A0A0D2IFA7_9EURO</name>
<dbReference type="HOGENOM" id="CLU_016785_6_0_1"/>
<dbReference type="InterPro" id="IPR041667">
    <property type="entry name" value="Cupin_8"/>
</dbReference>
<organism evidence="3 4">
    <name type="scientific">Rhinocladiella mackenziei CBS 650.93</name>
    <dbReference type="NCBI Taxonomy" id="1442369"/>
    <lineage>
        <taxon>Eukaryota</taxon>
        <taxon>Fungi</taxon>
        <taxon>Dikarya</taxon>
        <taxon>Ascomycota</taxon>
        <taxon>Pezizomycotina</taxon>
        <taxon>Eurotiomycetes</taxon>
        <taxon>Chaetothyriomycetidae</taxon>
        <taxon>Chaetothyriales</taxon>
        <taxon>Herpotrichiellaceae</taxon>
        <taxon>Rhinocladiella</taxon>
    </lineage>
</organism>
<dbReference type="GeneID" id="25293435"/>